<evidence type="ECO:0000259" key="12">
    <source>
        <dbReference type="Pfam" id="PF14772"/>
    </source>
</evidence>
<evidence type="ECO:0000256" key="1">
    <source>
        <dbReference type="ARBA" id="ARBA00004611"/>
    </source>
</evidence>
<sequence length="656" mass="76104">MSQAGNLREDTEEAGPSVDSENPEERIAARRLRIAARNTLHVSFSHSPQRMIKLQSDGTELVTNIQVAADSRESQHQTEVEEAHRLRVEKLENEAKSSLEKFEEITRKWTVAKMKEIPQDLRDSLSSQQQLCALLIEDKNKLIHELQKEMKLSDDRYVKDLKKQAEDVDLMIERMEDQVKFLMGSYRDELDQIENSFEHERKILLTGNRKKWEQYTKERRDKELENVTQRMKRVEEYEVLLQQLRTEDTEEYNMIKIKLDTDVQILEQQLQQMKATYQLNQEKLEYNFQVLKKRDEENTITKSQQKRKITRLQDVVNNLKIKCANQEKQSREENQNLTDDYTRIMQQYKHMQKKMRHFAAIDAKKFEEVWLMNEEEVKALVEKALDTDRLVHEQQLGLAWQRPSLAFMERCGPLQPQRQTQKTAPGLAVEVYDSGAGLESGSSEVEREREGSEGEHSGTVSVKMVKKLLELLCDEAGFLIESKLLKLLSPLEKDEQSLMKLDSIFTVSYNVTTICMLCHLPQAERGEFTSSCSPPSDLIHPNDVLVALRAFTAQHCRPRSPSMLGLGGRDDTEDAAYWEAMGDVIPEAKLKIWGALEAALDKYHIVLTERSKFITDTQSLKQQNTELRMLLHQYVNSRVNAELEIPPNLVMQLAPE</sequence>
<evidence type="ECO:0000313" key="15">
    <source>
        <dbReference type="Proteomes" id="UP000694557"/>
    </source>
</evidence>
<feature type="domain" description="Dynein regulatory complex protein 1/2 N-terminal" evidence="12">
    <location>
        <begin position="67"/>
        <end position="168"/>
    </location>
</feature>
<evidence type="ECO:0000256" key="3">
    <source>
        <dbReference type="ARBA" id="ARBA00013815"/>
    </source>
</evidence>
<evidence type="ECO:0000313" key="14">
    <source>
        <dbReference type="Ensembl" id="ENSOKIP00005043309.1"/>
    </source>
</evidence>
<evidence type="ECO:0000256" key="8">
    <source>
        <dbReference type="ARBA" id="ARBA00031554"/>
    </source>
</evidence>
<evidence type="ECO:0000256" key="5">
    <source>
        <dbReference type="ARBA" id="ARBA00023054"/>
    </source>
</evidence>
<dbReference type="Ensembl" id="ENSOKIT00005045638.1">
    <property type="protein sequence ID" value="ENSOKIP00005043309.1"/>
    <property type="gene ID" value="ENSOKIG00005018160.1"/>
</dbReference>
<dbReference type="GO" id="GO:0070286">
    <property type="term" value="P:axonemal dynein complex assembly"/>
    <property type="evidence" value="ECO:0007669"/>
    <property type="project" value="InterPro"/>
</dbReference>
<evidence type="ECO:0000256" key="9">
    <source>
        <dbReference type="ARBA" id="ARBA00046115"/>
    </source>
</evidence>
<dbReference type="GeneTree" id="ENSGT00940000153804"/>
<comment type="subcellular location">
    <subcellularLocation>
        <location evidence="1">Cytoplasm</location>
        <location evidence="1">Cytoskeleton</location>
        <location evidence="1">Flagellum axoneme</location>
    </subcellularLocation>
</comment>
<dbReference type="Pfam" id="PF14772">
    <property type="entry name" value="NYD-SP28"/>
    <property type="match status" value="1"/>
</dbReference>
<dbReference type="PANTHER" id="PTHR21625">
    <property type="entry name" value="NYD-SP28 PROTEIN"/>
    <property type="match status" value="1"/>
</dbReference>
<dbReference type="InterPro" id="IPR039505">
    <property type="entry name" value="DRC1/2_N"/>
</dbReference>
<dbReference type="InterPro" id="IPR029440">
    <property type="entry name" value="DRC1_C"/>
</dbReference>
<evidence type="ECO:0000259" key="13">
    <source>
        <dbReference type="Pfam" id="PF14775"/>
    </source>
</evidence>
<keyword evidence="7" id="KW-0966">Cell projection</keyword>
<evidence type="ECO:0000256" key="6">
    <source>
        <dbReference type="ARBA" id="ARBA00023069"/>
    </source>
</evidence>
<dbReference type="InterPro" id="IPR039750">
    <property type="entry name" value="DRC1/DRC2"/>
</dbReference>
<evidence type="ECO:0000256" key="2">
    <source>
        <dbReference type="ARBA" id="ARBA00009688"/>
    </source>
</evidence>
<evidence type="ECO:0000256" key="11">
    <source>
        <dbReference type="SAM" id="MobiDB-lite"/>
    </source>
</evidence>
<feature type="region of interest" description="Disordered" evidence="11">
    <location>
        <begin position="1"/>
        <end position="26"/>
    </location>
</feature>
<comment type="function">
    <text evidence="9">Component of the nexin-dynein regulatory complex (N-DRC) a key regulator of ciliary/flagellar motility which maintains the alignment and integrity of the distal axoneme and regulates microtubule sliding in motile axonemes. Plays a critical role in the assembly of N-DRC and also stabilizes the assembly of multiple inner dynein arms and radial spokes. Coassembles with CCDC65/DRC2 to form a central scaffold needed for assembly of the N-DRC and its attachment to the outer doublet microtubules.</text>
</comment>
<feature type="region of interest" description="Disordered" evidence="11">
    <location>
        <begin position="437"/>
        <end position="457"/>
    </location>
</feature>
<feature type="compositionally biased region" description="Basic and acidic residues" evidence="11">
    <location>
        <begin position="444"/>
        <end position="456"/>
    </location>
</feature>
<protein>
    <recommendedName>
        <fullName evidence="3">Dynein regulatory complex protein 1</fullName>
    </recommendedName>
    <alternativeName>
        <fullName evidence="8">Coiled-coil domain-containing protein 164</fullName>
    </alternativeName>
</protein>
<comment type="similarity">
    <text evidence="2">Belongs to the DRC1 family.</text>
</comment>
<dbReference type="AlphaFoldDB" id="A0A8C7GHN8"/>
<dbReference type="PANTHER" id="PTHR21625:SF1">
    <property type="entry name" value="DYNEIN REGULATORY COMPLEX PROTEIN 1"/>
    <property type="match status" value="1"/>
</dbReference>
<feature type="coiled-coil region" evidence="10">
    <location>
        <begin position="136"/>
        <end position="178"/>
    </location>
</feature>
<keyword evidence="6" id="KW-0969">Cilium</keyword>
<evidence type="ECO:0000256" key="10">
    <source>
        <dbReference type="SAM" id="Coils"/>
    </source>
</evidence>
<dbReference type="GO" id="GO:0060285">
    <property type="term" value="P:cilium-dependent cell motility"/>
    <property type="evidence" value="ECO:0007669"/>
    <property type="project" value="TreeGrafter"/>
</dbReference>
<accession>A0A8C7GHN8</accession>
<reference evidence="14" key="1">
    <citation type="submission" date="2025-08" db="UniProtKB">
        <authorList>
            <consortium name="Ensembl"/>
        </authorList>
    </citation>
    <scope>IDENTIFICATION</scope>
</reference>
<feature type="coiled-coil region" evidence="10">
    <location>
        <begin position="81"/>
        <end position="108"/>
    </location>
</feature>
<feature type="coiled-coil region" evidence="10">
    <location>
        <begin position="256"/>
        <end position="354"/>
    </location>
</feature>
<keyword evidence="4" id="KW-0282">Flagellum</keyword>
<keyword evidence="15" id="KW-1185">Reference proteome</keyword>
<proteinExistence type="inferred from homology"/>
<gene>
    <name evidence="14" type="primary">DRC1</name>
    <name evidence="14" type="synonym">drc1</name>
</gene>
<reference evidence="14" key="2">
    <citation type="submission" date="2025-09" db="UniProtKB">
        <authorList>
            <consortium name="Ensembl"/>
        </authorList>
    </citation>
    <scope>IDENTIFICATION</scope>
</reference>
<organism evidence="14 15">
    <name type="scientific">Oncorhynchus kisutch</name>
    <name type="common">Coho salmon</name>
    <name type="synonym">Salmo kisutch</name>
    <dbReference type="NCBI Taxonomy" id="8019"/>
    <lineage>
        <taxon>Eukaryota</taxon>
        <taxon>Metazoa</taxon>
        <taxon>Chordata</taxon>
        <taxon>Craniata</taxon>
        <taxon>Vertebrata</taxon>
        <taxon>Euteleostomi</taxon>
        <taxon>Actinopterygii</taxon>
        <taxon>Neopterygii</taxon>
        <taxon>Teleostei</taxon>
        <taxon>Protacanthopterygii</taxon>
        <taxon>Salmoniformes</taxon>
        <taxon>Salmonidae</taxon>
        <taxon>Salmoninae</taxon>
        <taxon>Oncorhynchus</taxon>
    </lineage>
</organism>
<name>A0A8C7GHN8_ONCKI</name>
<evidence type="ECO:0000256" key="4">
    <source>
        <dbReference type="ARBA" id="ARBA00022846"/>
    </source>
</evidence>
<feature type="domain" description="Dynein regulatory complex protein 1 C-terminal" evidence="13">
    <location>
        <begin position="576"/>
        <end position="635"/>
    </location>
</feature>
<dbReference type="Pfam" id="PF14775">
    <property type="entry name" value="NYD-SP28_assoc"/>
    <property type="match status" value="1"/>
</dbReference>
<evidence type="ECO:0000256" key="7">
    <source>
        <dbReference type="ARBA" id="ARBA00023273"/>
    </source>
</evidence>
<dbReference type="GO" id="GO:0003352">
    <property type="term" value="P:regulation of cilium movement"/>
    <property type="evidence" value="ECO:0007669"/>
    <property type="project" value="TreeGrafter"/>
</dbReference>
<dbReference type="Proteomes" id="UP000694557">
    <property type="component" value="Unassembled WGS sequence"/>
</dbReference>
<dbReference type="GO" id="GO:0005858">
    <property type="term" value="C:axonemal dynein complex"/>
    <property type="evidence" value="ECO:0007669"/>
    <property type="project" value="InterPro"/>
</dbReference>
<keyword evidence="5 10" id="KW-0175">Coiled coil</keyword>